<keyword evidence="2" id="KW-1185">Reference proteome</keyword>
<dbReference type="EMBL" id="FOKK01000002">
    <property type="protein sequence ID" value="SFA87336.1"/>
    <property type="molecule type" value="Genomic_DNA"/>
</dbReference>
<reference evidence="1 2" key="1">
    <citation type="submission" date="2016-10" db="EMBL/GenBank/DDBJ databases">
        <authorList>
            <person name="de Groot N.N."/>
        </authorList>
    </citation>
    <scope>NUCLEOTIDE SEQUENCE [LARGE SCALE GENOMIC DNA]</scope>
    <source>
        <strain evidence="1 2">DSM 23399</strain>
    </source>
</reference>
<name>A0A1I0WHB7_9BACT</name>
<protein>
    <submittedName>
        <fullName evidence="1">Uncharacterized protein</fullName>
    </submittedName>
</protein>
<proteinExistence type="predicted"/>
<dbReference type="AlphaFoldDB" id="A0A1I0WHB7"/>
<dbReference type="Proteomes" id="UP000198790">
    <property type="component" value="Unassembled WGS sequence"/>
</dbReference>
<dbReference type="STRING" id="237018.SAMN04489723_102108"/>
<sequence>MRNLPLCIMSAIILLSSCQKHPSTIKFPEGLEELEIGENSKKLCIDCPKKFVGYLDLTQRDLFFLKMNSKGWKDLIVDYPELEVIWVFAGQSEHIEKTELVRLLEEMGYPYSVIYDKENKFFELNQLDKIPYEVKAIQSYFVDGDDVIIDAEPGIPNLFRKQVIEFLELEERE</sequence>
<gene>
    <name evidence="1" type="ORF">SAMN04489723_102108</name>
</gene>
<evidence type="ECO:0000313" key="1">
    <source>
        <dbReference type="EMBL" id="SFA87336.1"/>
    </source>
</evidence>
<evidence type="ECO:0000313" key="2">
    <source>
        <dbReference type="Proteomes" id="UP000198790"/>
    </source>
</evidence>
<dbReference type="PROSITE" id="PS51257">
    <property type="entry name" value="PROKAR_LIPOPROTEIN"/>
    <property type="match status" value="1"/>
</dbReference>
<accession>A0A1I0WHB7</accession>
<organism evidence="1 2">
    <name type="scientific">Algoriphagus aquimarinus</name>
    <dbReference type="NCBI Taxonomy" id="237018"/>
    <lineage>
        <taxon>Bacteria</taxon>
        <taxon>Pseudomonadati</taxon>
        <taxon>Bacteroidota</taxon>
        <taxon>Cytophagia</taxon>
        <taxon>Cytophagales</taxon>
        <taxon>Cyclobacteriaceae</taxon>
        <taxon>Algoriphagus</taxon>
    </lineage>
</organism>